<gene>
    <name evidence="2" type="ORF">VB738_13650</name>
</gene>
<name>A0ABU5RWZ8_9CYAN</name>
<evidence type="ECO:0000313" key="2">
    <source>
        <dbReference type="EMBL" id="MEA5392302.1"/>
    </source>
</evidence>
<dbReference type="RefSeq" id="WP_323306258.1">
    <property type="nucleotide sequence ID" value="NZ_JAYGHX010000009.1"/>
</dbReference>
<organism evidence="2 3">
    <name type="scientific">Cyanobium gracile UHCC 0139</name>
    <dbReference type="NCBI Taxonomy" id="3110308"/>
    <lineage>
        <taxon>Bacteria</taxon>
        <taxon>Bacillati</taxon>
        <taxon>Cyanobacteriota</taxon>
        <taxon>Cyanophyceae</taxon>
        <taxon>Synechococcales</taxon>
        <taxon>Prochlorococcaceae</taxon>
        <taxon>Cyanobium</taxon>
    </lineage>
</organism>
<sequence length="74" mass="9175">MSWLQRWNFIERARIERQLWEAFERREDLEALVEDCRRAVAAGERERAFQLEVWQTTLQRIRKLEKLMADKRPD</sequence>
<evidence type="ECO:0000313" key="3">
    <source>
        <dbReference type="Proteomes" id="UP001304461"/>
    </source>
</evidence>
<comment type="caution">
    <text evidence="2">The sequence shown here is derived from an EMBL/GenBank/DDBJ whole genome shotgun (WGS) entry which is preliminary data.</text>
</comment>
<evidence type="ECO:0000256" key="1">
    <source>
        <dbReference type="SAM" id="Coils"/>
    </source>
</evidence>
<keyword evidence="3" id="KW-1185">Reference proteome</keyword>
<feature type="coiled-coil region" evidence="1">
    <location>
        <begin position="12"/>
        <end position="46"/>
    </location>
</feature>
<reference evidence="2 3" key="1">
    <citation type="submission" date="2023-12" db="EMBL/GenBank/DDBJ databases">
        <title>Baltic Sea Cyanobacteria.</title>
        <authorList>
            <person name="Delbaje E."/>
            <person name="Fewer D.P."/>
            <person name="Shishido T.K."/>
        </authorList>
    </citation>
    <scope>NUCLEOTIDE SEQUENCE [LARGE SCALE GENOMIC DNA]</scope>
    <source>
        <strain evidence="2 3">UHCC 0139</strain>
    </source>
</reference>
<accession>A0ABU5RWZ8</accession>
<dbReference type="Proteomes" id="UP001304461">
    <property type="component" value="Unassembled WGS sequence"/>
</dbReference>
<keyword evidence="1" id="KW-0175">Coiled coil</keyword>
<protein>
    <submittedName>
        <fullName evidence="2">Uncharacterized protein</fullName>
    </submittedName>
</protein>
<dbReference type="EMBL" id="JAYGHX010000009">
    <property type="protein sequence ID" value="MEA5392302.1"/>
    <property type="molecule type" value="Genomic_DNA"/>
</dbReference>
<proteinExistence type="predicted"/>